<dbReference type="PIRSF" id="PIRSF005496">
    <property type="entry name" value="ATP_hel_hrpB"/>
    <property type="match status" value="1"/>
</dbReference>
<dbReference type="Gene3D" id="3.40.50.300">
    <property type="entry name" value="P-loop containing nucleotide triphosphate hydrolases"/>
    <property type="match status" value="2"/>
</dbReference>
<gene>
    <name evidence="8" type="primary">hrpB</name>
    <name evidence="8" type="ORF">BRM3_04915</name>
</gene>
<dbReference type="SUPFAM" id="SSF52540">
    <property type="entry name" value="P-loop containing nucleoside triphosphate hydrolases"/>
    <property type="match status" value="1"/>
</dbReference>
<dbReference type="Pfam" id="PF00270">
    <property type="entry name" value="DEAD"/>
    <property type="match status" value="1"/>
</dbReference>
<evidence type="ECO:0000256" key="5">
    <source>
        <dbReference type="SAM" id="MobiDB-lite"/>
    </source>
</evidence>
<evidence type="ECO:0000313" key="8">
    <source>
        <dbReference type="EMBL" id="UYG17766.1"/>
    </source>
</evidence>
<dbReference type="InterPro" id="IPR001650">
    <property type="entry name" value="Helicase_C-like"/>
</dbReference>
<reference evidence="8" key="1">
    <citation type="submission" date="2022-10" db="EMBL/GenBank/DDBJ databases">
        <title>Whole-Genome Sequencing of Brachybacterium huguangmaarense BRM-3, Isolated from Betula schmidtii.</title>
        <authorList>
            <person name="Haam D."/>
        </authorList>
    </citation>
    <scope>NUCLEOTIDE SEQUENCE</scope>
    <source>
        <strain evidence="8">BRM-3</strain>
    </source>
</reference>
<feature type="region of interest" description="Disordered" evidence="5">
    <location>
        <begin position="832"/>
        <end position="855"/>
    </location>
</feature>
<dbReference type="Gene3D" id="1.20.120.1080">
    <property type="match status" value="1"/>
</dbReference>
<dbReference type="Pfam" id="PF00271">
    <property type="entry name" value="Helicase_C"/>
    <property type="match status" value="1"/>
</dbReference>
<dbReference type="InterPro" id="IPR014001">
    <property type="entry name" value="Helicase_ATP-bd"/>
</dbReference>
<keyword evidence="2" id="KW-0378">Hydrolase</keyword>
<dbReference type="SMART" id="SM00847">
    <property type="entry name" value="HA2"/>
    <property type="match status" value="1"/>
</dbReference>
<evidence type="ECO:0000256" key="2">
    <source>
        <dbReference type="ARBA" id="ARBA00022801"/>
    </source>
</evidence>
<keyword evidence="3 8" id="KW-0347">Helicase</keyword>
<dbReference type="SMART" id="SM00490">
    <property type="entry name" value="HELICc"/>
    <property type="match status" value="1"/>
</dbReference>
<dbReference type="PROSITE" id="PS51192">
    <property type="entry name" value="HELICASE_ATP_BIND_1"/>
    <property type="match status" value="1"/>
</dbReference>
<dbReference type="InterPro" id="IPR010225">
    <property type="entry name" value="HrpB"/>
</dbReference>
<dbReference type="PROSITE" id="PS51194">
    <property type="entry name" value="HELICASE_CTER"/>
    <property type="match status" value="1"/>
</dbReference>
<dbReference type="PANTHER" id="PTHR43519">
    <property type="entry name" value="ATP-DEPENDENT RNA HELICASE HRPB"/>
    <property type="match status" value="1"/>
</dbReference>
<evidence type="ECO:0000313" key="9">
    <source>
        <dbReference type="Proteomes" id="UP001164305"/>
    </source>
</evidence>
<keyword evidence="1" id="KW-0547">Nucleotide-binding</keyword>
<dbReference type="CDD" id="cd18791">
    <property type="entry name" value="SF2_C_RHA"/>
    <property type="match status" value="1"/>
</dbReference>
<proteinExistence type="predicted"/>
<evidence type="ECO:0000256" key="4">
    <source>
        <dbReference type="ARBA" id="ARBA00022840"/>
    </source>
</evidence>
<dbReference type="InterPro" id="IPR027417">
    <property type="entry name" value="P-loop_NTPase"/>
</dbReference>
<dbReference type="GO" id="GO:0004386">
    <property type="term" value="F:helicase activity"/>
    <property type="evidence" value="ECO:0007669"/>
    <property type="project" value="UniProtKB-KW"/>
</dbReference>
<dbReference type="NCBIfam" id="TIGR01970">
    <property type="entry name" value="DEAH_box_HrpB"/>
    <property type="match status" value="1"/>
</dbReference>
<organism evidence="8 9">
    <name type="scientific">Brachybacterium huguangmaarense</name>
    <dbReference type="NCBI Taxonomy" id="1652028"/>
    <lineage>
        <taxon>Bacteria</taxon>
        <taxon>Bacillati</taxon>
        <taxon>Actinomycetota</taxon>
        <taxon>Actinomycetes</taxon>
        <taxon>Micrococcales</taxon>
        <taxon>Dermabacteraceae</taxon>
        <taxon>Brachybacterium</taxon>
    </lineage>
</organism>
<keyword evidence="9" id="KW-1185">Reference proteome</keyword>
<protein>
    <submittedName>
        <fullName evidence="8">ATP-dependent helicase HrpB</fullName>
    </submittedName>
</protein>
<dbReference type="Pfam" id="PF08482">
    <property type="entry name" value="HrpB_C"/>
    <property type="match status" value="1"/>
</dbReference>
<feature type="domain" description="Helicase C-terminal" evidence="7">
    <location>
        <begin position="209"/>
        <end position="386"/>
    </location>
</feature>
<dbReference type="PANTHER" id="PTHR43519:SF1">
    <property type="entry name" value="ATP-DEPENDENT RNA HELICASE HRPB"/>
    <property type="match status" value="1"/>
</dbReference>
<dbReference type="SMART" id="SM00487">
    <property type="entry name" value="DEXDc"/>
    <property type="match status" value="1"/>
</dbReference>
<name>A0ABY6G3I0_9MICO</name>
<dbReference type="Proteomes" id="UP001164305">
    <property type="component" value="Chromosome"/>
</dbReference>
<evidence type="ECO:0000259" key="6">
    <source>
        <dbReference type="PROSITE" id="PS51192"/>
    </source>
</evidence>
<dbReference type="InterPro" id="IPR011545">
    <property type="entry name" value="DEAD/DEAH_box_helicase_dom"/>
</dbReference>
<evidence type="ECO:0000259" key="7">
    <source>
        <dbReference type="PROSITE" id="PS51194"/>
    </source>
</evidence>
<accession>A0ABY6G3I0</accession>
<evidence type="ECO:0000256" key="1">
    <source>
        <dbReference type="ARBA" id="ARBA00022741"/>
    </source>
</evidence>
<keyword evidence="4" id="KW-0067">ATP-binding</keyword>
<dbReference type="EMBL" id="CP107020">
    <property type="protein sequence ID" value="UYG17766.1"/>
    <property type="molecule type" value="Genomic_DNA"/>
</dbReference>
<sequence>MPAHRFDLDALGRGLVVAEARARLEEAAATGAMVVTAPPGTGKTTLVPPLVANLVPGRTLLTQPRRVAVRAAARRIAHLDGGEVGGAVGLTVRGERHVGPGTRLEVVTPGVLLRRLLTDPGLDGVDAVVLDEVHERSLDVDLLLGMLAEVRTLREDLQVTAMSATLDADAVARVLGGGTPAPIVDVPSGLHPLDIRYAAPPVARLDERGVTRAFLDHLARTTAAAHAAAGDVDALVFVPGAREVDETVRRLRALTDVDVLALHGRLGAREQDRATGGRRPGEGPRIVVSTALAESSLTVPGVRLVIDAGLAREVRRDRARGMTGLVTVSASRASVEQRSGRAARQGPGTAVRAYSETDLARMRAAAPPEIASADLTDATLALACWGTPRAEGLALLTPLPPDAVSDAEQVLRALGLLDAEGRATEAGRRVSTLPVGVREASALVAGTRELGSPTVPAEVIAALSDDHRAEGADLSSLVGALRRGSAPGAERWRREVRRLERIAREAAGGGAGAPPTAAARALPAELRTGLLVALARPDRIARRTAEHARTYLLASGTRAALPEGSPLLGRPWLAIAEVQRAEGRAADGTGAVIRSAAPIDDETALRVGAHQLREERTARLDGGRVSARLVRRLGAIVLADTPVRAEAADMGPALAAHVREHGLGAVTWDGAADALRRRLALLHRELGEPWPAMDDGTLLERLETWLGPRLAAMRPSDRLDRLDVAGALRTLLPWPEAARLDQLVPERLGVPSGRTARIDYPEVGDPAGRPRVEVKLQECFGLAETPRLVDGRVPVVFSLLSPARRPLAITDDLRSFWSGPYREVRKEMRGRYPRHPWPEDPWSAPATARTTSRRP</sequence>
<dbReference type="InterPro" id="IPR013689">
    <property type="entry name" value="RNA_helicase_ATP-dep_HrpB_C"/>
</dbReference>
<dbReference type="RefSeq" id="WP_263594974.1">
    <property type="nucleotide sequence ID" value="NZ_CP107020.1"/>
</dbReference>
<dbReference type="InterPro" id="IPR007502">
    <property type="entry name" value="Helicase-assoc_dom"/>
</dbReference>
<feature type="domain" description="Helicase ATP-binding" evidence="6">
    <location>
        <begin position="24"/>
        <end position="169"/>
    </location>
</feature>
<evidence type="ECO:0000256" key="3">
    <source>
        <dbReference type="ARBA" id="ARBA00022806"/>
    </source>
</evidence>